<dbReference type="InterPro" id="IPR000150">
    <property type="entry name" value="Cof"/>
</dbReference>
<dbReference type="NCBIfam" id="TIGR00099">
    <property type="entry name" value="Cof-subfamily"/>
    <property type="match status" value="1"/>
</dbReference>
<dbReference type="GO" id="GO:0000287">
    <property type="term" value="F:magnesium ion binding"/>
    <property type="evidence" value="ECO:0007669"/>
    <property type="project" value="TreeGrafter"/>
</dbReference>
<dbReference type="InterPro" id="IPR023214">
    <property type="entry name" value="HAD_sf"/>
</dbReference>
<dbReference type="PANTHER" id="PTHR10000">
    <property type="entry name" value="PHOSPHOSERINE PHOSPHATASE"/>
    <property type="match status" value="1"/>
</dbReference>
<dbReference type="SFLD" id="SFLDG01140">
    <property type="entry name" value="C2.B:_Phosphomannomutase_and_P"/>
    <property type="match status" value="1"/>
</dbReference>
<dbReference type="NCBIfam" id="TIGR01484">
    <property type="entry name" value="HAD-SF-IIB"/>
    <property type="match status" value="1"/>
</dbReference>
<dbReference type="InterPro" id="IPR036412">
    <property type="entry name" value="HAD-like_sf"/>
</dbReference>
<dbReference type="SFLD" id="SFLDG01144">
    <property type="entry name" value="C2.B.4:_PGP_Like"/>
    <property type="match status" value="1"/>
</dbReference>
<dbReference type="Pfam" id="PF08282">
    <property type="entry name" value="Hydrolase_3"/>
    <property type="match status" value="1"/>
</dbReference>
<dbReference type="AlphaFoldDB" id="A0A068Z388"/>
<dbReference type="PROSITE" id="PS01229">
    <property type="entry name" value="COF_2"/>
    <property type="match status" value="1"/>
</dbReference>
<dbReference type="PANTHER" id="PTHR10000:SF25">
    <property type="entry name" value="PHOSPHATASE YKRA-RELATED"/>
    <property type="match status" value="1"/>
</dbReference>
<dbReference type="Gene3D" id="3.30.1240.10">
    <property type="match status" value="1"/>
</dbReference>
<dbReference type="GO" id="GO:0016791">
    <property type="term" value="F:phosphatase activity"/>
    <property type="evidence" value="ECO:0007669"/>
    <property type="project" value="TreeGrafter"/>
</dbReference>
<dbReference type="SFLD" id="SFLDS00003">
    <property type="entry name" value="Haloacid_Dehalogenase"/>
    <property type="match status" value="1"/>
</dbReference>
<organism evidence="1">
    <name type="scientific">Bifidobacterium bifidum</name>
    <dbReference type="NCBI Taxonomy" id="1681"/>
    <lineage>
        <taxon>Bacteria</taxon>
        <taxon>Bacillati</taxon>
        <taxon>Actinomycetota</taxon>
        <taxon>Actinomycetes</taxon>
        <taxon>Bifidobacteriales</taxon>
        <taxon>Bifidobacteriaceae</taxon>
        <taxon>Bifidobacterium</taxon>
    </lineage>
</organism>
<dbReference type="Gene3D" id="3.40.50.1000">
    <property type="entry name" value="HAD superfamily/HAD-like"/>
    <property type="match status" value="1"/>
</dbReference>
<reference evidence="1" key="1">
    <citation type="submission" date="2013-11" db="EMBL/GenBank/DDBJ databases">
        <title>A murein lytic enzyme of Bifidobacterium bifidum MIMBb75 modulates dendritic cell maturation through its CHAP amidase domain.</title>
        <authorList>
            <person name="Guglielmetti S."/>
        </authorList>
    </citation>
    <scope>NUCLEOTIDE SEQUENCE</scope>
    <source>
        <strain evidence="1">MIMBb75</strain>
    </source>
</reference>
<dbReference type="InterPro" id="IPR006379">
    <property type="entry name" value="HAD-SF_hydro_IIB"/>
</dbReference>
<proteinExistence type="predicted"/>
<dbReference type="GO" id="GO:0005829">
    <property type="term" value="C:cytosol"/>
    <property type="evidence" value="ECO:0007669"/>
    <property type="project" value="TreeGrafter"/>
</dbReference>
<sequence length="304" mass="33573">MPSSAVHTLGMTEFRIAEVAYMASDDIMTAGAGGATATARADIKAAFFDIDGTLTSFVTHVIPQSSIDALHELQDRGVKVFICSGRAPSHMTVVLDMMPVHFDGIIALNGQYCFDDHGLLEKESLLPEDIVTITRWLDEHPDVVANYCEKDYVYFNQITDAMRATWRQLGKTAPTVNIDDPHERALKYETFQISPYISFEDEAKLSGMCRNVRGVRWHPDFTDLIPADGGKPEGMKRFMRHYGWTREQTIAFGDGGNDADMLAFAGIGVAMGNATEPAKAAADYITDDVDHDGIMNALKHFNVL</sequence>
<name>A0A068Z388_BIFBI</name>
<protein>
    <submittedName>
        <fullName evidence="1">Putative HAD-type hydrolase</fullName>
    </submittedName>
</protein>
<dbReference type="EMBL" id="HG794715">
    <property type="protein sequence ID" value="CDS55434.1"/>
    <property type="molecule type" value="Genomic_DNA"/>
</dbReference>
<evidence type="ECO:0000313" key="1">
    <source>
        <dbReference type="EMBL" id="CDS55434.1"/>
    </source>
</evidence>
<dbReference type="CDD" id="cd07517">
    <property type="entry name" value="HAD_HPP"/>
    <property type="match status" value="1"/>
</dbReference>
<accession>A0A068Z388</accession>
<keyword evidence="1" id="KW-0378">Hydrolase</keyword>
<dbReference type="SUPFAM" id="SSF56784">
    <property type="entry name" value="HAD-like"/>
    <property type="match status" value="1"/>
</dbReference>